<proteinExistence type="predicted"/>
<dbReference type="InterPro" id="IPR003677">
    <property type="entry name" value="ANIS5_cation-bd"/>
</dbReference>
<dbReference type="EMBL" id="CATQJL010000305">
    <property type="protein sequence ID" value="CAJ0603094.1"/>
    <property type="molecule type" value="Genomic_DNA"/>
</dbReference>
<evidence type="ECO:0000256" key="1">
    <source>
        <dbReference type="SAM" id="Phobius"/>
    </source>
</evidence>
<dbReference type="InterPro" id="IPR052823">
    <property type="entry name" value="SXP/RAL-2_related"/>
</dbReference>
<evidence type="ECO:0000313" key="4">
    <source>
        <dbReference type="Proteomes" id="UP001176961"/>
    </source>
</evidence>
<dbReference type="PANTHER" id="PTHR21593:SF36">
    <property type="entry name" value="DUF148 DOMAIN-CONTAINING PROTEIN-RELATED"/>
    <property type="match status" value="1"/>
</dbReference>
<feature type="transmembrane region" description="Helical" evidence="1">
    <location>
        <begin position="42"/>
        <end position="63"/>
    </location>
</feature>
<sequence length="224" mass="26207">MHTWISDNLCNLPTNAIDSALFKGLIPASSNRNTKILFKMRTLLLLAALICTVKPLWIFNSIFDGFWNRYPFLRGAKWEARKEFSDIINNSTMTKGERQEAMERWAENNDLSEAYQDYVNATEEARKERQRNIAEILDVLPAFFESLNQIEKDLNLTYNQERDAKRNLCSTIDVRGRHVADFLLDLYHVVPRYTVKPKVARSLRDMLFEDLSNTLEEAEGFFNW</sequence>
<evidence type="ECO:0000313" key="3">
    <source>
        <dbReference type="EMBL" id="CAJ0603094.1"/>
    </source>
</evidence>
<protein>
    <recommendedName>
        <fullName evidence="2">SXP/RAL-2 family protein Ani s 5-like cation-binding domain-containing protein</fullName>
    </recommendedName>
</protein>
<keyword evidence="4" id="KW-1185">Reference proteome</keyword>
<feature type="domain" description="SXP/RAL-2 family protein Ani s 5-like cation-binding" evidence="2">
    <location>
        <begin position="79"/>
        <end position="169"/>
    </location>
</feature>
<keyword evidence="1" id="KW-1133">Transmembrane helix</keyword>
<accession>A0AA36M8B4</accession>
<organism evidence="3 4">
    <name type="scientific">Cylicocyclus nassatus</name>
    <name type="common">Nematode worm</name>
    <dbReference type="NCBI Taxonomy" id="53992"/>
    <lineage>
        <taxon>Eukaryota</taxon>
        <taxon>Metazoa</taxon>
        <taxon>Ecdysozoa</taxon>
        <taxon>Nematoda</taxon>
        <taxon>Chromadorea</taxon>
        <taxon>Rhabditida</taxon>
        <taxon>Rhabditina</taxon>
        <taxon>Rhabditomorpha</taxon>
        <taxon>Strongyloidea</taxon>
        <taxon>Strongylidae</taxon>
        <taxon>Cylicocyclus</taxon>
    </lineage>
</organism>
<comment type="caution">
    <text evidence="3">The sequence shown here is derived from an EMBL/GenBank/DDBJ whole genome shotgun (WGS) entry which is preliminary data.</text>
</comment>
<dbReference type="Pfam" id="PF02520">
    <property type="entry name" value="ANIS5_cation-bd"/>
    <property type="match status" value="1"/>
</dbReference>
<reference evidence="3" key="1">
    <citation type="submission" date="2023-07" db="EMBL/GenBank/DDBJ databases">
        <authorList>
            <consortium name="CYATHOMIX"/>
        </authorList>
    </citation>
    <scope>NUCLEOTIDE SEQUENCE</scope>
    <source>
        <strain evidence="3">N/A</strain>
    </source>
</reference>
<keyword evidence="1" id="KW-0472">Membrane</keyword>
<gene>
    <name evidence="3" type="ORF">CYNAS_LOCUS15077</name>
</gene>
<keyword evidence="1" id="KW-0812">Transmembrane</keyword>
<name>A0AA36M8B4_CYLNA</name>
<dbReference type="PANTHER" id="PTHR21593">
    <property type="entry name" value="PRION-LIKE- Q/N-RICH -DOMAIN-BEARING PROTEIN PROTEIN"/>
    <property type="match status" value="1"/>
</dbReference>
<dbReference type="AlphaFoldDB" id="A0AA36M8B4"/>
<evidence type="ECO:0000259" key="2">
    <source>
        <dbReference type="Pfam" id="PF02520"/>
    </source>
</evidence>
<dbReference type="Proteomes" id="UP001176961">
    <property type="component" value="Unassembled WGS sequence"/>
</dbReference>